<evidence type="ECO:0000256" key="4">
    <source>
        <dbReference type="PROSITE-ProRule" id="PRU00175"/>
    </source>
</evidence>
<dbReference type="SUPFAM" id="SSF57850">
    <property type="entry name" value="RING/U-box"/>
    <property type="match status" value="1"/>
</dbReference>
<accession>A0A6A1V4H3</accession>
<dbReference type="GO" id="GO:0016567">
    <property type="term" value="P:protein ubiquitination"/>
    <property type="evidence" value="ECO:0007669"/>
    <property type="project" value="TreeGrafter"/>
</dbReference>
<dbReference type="Gene3D" id="3.30.40.10">
    <property type="entry name" value="Zinc/RING finger domain, C3HC4 (zinc finger)"/>
    <property type="match status" value="1"/>
</dbReference>
<keyword evidence="2 4" id="KW-0863">Zinc-finger</keyword>
<keyword evidence="1" id="KW-0479">Metal-binding</keyword>
<keyword evidence="3" id="KW-0862">Zinc</keyword>
<dbReference type="GO" id="GO:0008270">
    <property type="term" value="F:zinc ion binding"/>
    <property type="evidence" value="ECO:0007669"/>
    <property type="project" value="UniProtKB-KW"/>
</dbReference>
<dbReference type="PANTHER" id="PTHR45969:SF9">
    <property type="entry name" value="RING-TYPE DOMAIN-CONTAINING PROTEIN"/>
    <property type="match status" value="1"/>
</dbReference>
<evidence type="ECO:0000256" key="1">
    <source>
        <dbReference type="ARBA" id="ARBA00022723"/>
    </source>
</evidence>
<evidence type="ECO:0000259" key="6">
    <source>
        <dbReference type="PROSITE" id="PS50089"/>
    </source>
</evidence>
<evidence type="ECO:0000256" key="5">
    <source>
        <dbReference type="SAM" id="Phobius"/>
    </source>
</evidence>
<name>A0A6A1V4H3_9ROSI</name>
<evidence type="ECO:0000313" key="8">
    <source>
        <dbReference type="Proteomes" id="UP000516437"/>
    </source>
</evidence>
<dbReference type="PROSITE" id="PS50089">
    <property type="entry name" value="ZF_RING_2"/>
    <property type="match status" value="1"/>
</dbReference>
<dbReference type="GO" id="GO:0061630">
    <property type="term" value="F:ubiquitin protein ligase activity"/>
    <property type="evidence" value="ECO:0007669"/>
    <property type="project" value="TreeGrafter"/>
</dbReference>
<evidence type="ECO:0000313" key="7">
    <source>
        <dbReference type="EMBL" id="KAB1207654.1"/>
    </source>
</evidence>
<feature type="domain" description="RING-type" evidence="6">
    <location>
        <begin position="82"/>
        <end position="125"/>
    </location>
</feature>
<dbReference type="InterPro" id="IPR013083">
    <property type="entry name" value="Znf_RING/FYVE/PHD"/>
</dbReference>
<comment type="caution">
    <text evidence="7">The sequence shown here is derived from an EMBL/GenBank/DDBJ whole genome shotgun (WGS) entry which is preliminary data.</text>
</comment>
<keyword evidence="5" id="KW-1133">Transmembrane helix</keyword>
<feature type="transmembrane region" description="Helical" evidence="5">
    <location>
        <begin position="6"/>
        <end position="26"/>
    </location>
</feature>
<reference evidence="7 8" key="1">
    <citation type="journal article" date="2019" name="Plant Biotechnol. J.">
        <title>The red bayberry genome and genetic basis of sex determination.</title>
        <authorList>
            <person name="Jia H.M."/>
            <person name="Jia H.J."/>
            <person name="Cai Q.L."/>
            <person name="Wang Y."/>
            <person name="Zhao H.B."/>
            <person name="Yang W.F."/>
            <person name="Wang G.Y."/>
            <person name="Li Y.H."/>
            <person name="Zhan D.L."/>
            <person name="Shen Y.T."/>
            <person name="Niu Q.F."/>
            <person name="Chang L."/>
            <person name="Qiu J."/>
            <person name="Zhao L."/>
            <person name="Xie H.B."/>
            <person name="Fu W.Y."/>
            <person name="Jin J."/>
            <person name="Li X.W."/>
            <person name="Jiao Y."/>
            <person name="Zhou C.C."/>
            <person name="Tu T."/>
            <person name="Chai C.Y."/>
            <person name="Gao J.L."/>
            <person name="Fan L.J."/>
            <person name="van de Weg E."/>
            <person name="Wang J.Y."/>
            <person name="Gao Z.S."/>
        </authorList>
    </citation>
    <scope>NUCLEOTIDE SEQUENCE [LARGE SCALE GENOMIC DNA]</scope>
    <source>
        <tissue evidence="7">Leaves</tissue>
    </source>
</reference>
<dbReference type="PANTHER" id="PTHR45969">
    <property type="entry name" value="RING ZINC FINGER PROTEIN-RELATED"/>
    <property type="match status" value="1"/>
</dbReference>
<protein>
    <submittedName>
        <fullName evidence="7">RING-H2 finger protein ATL18</fullName>
    </submittedName>
</protein>
<dbReference type="SMART" id="SM00184">
    <property type="entry name" value="RING"/>
    <property type="match status" value="1"/>
</dbReference>
<gene>
    <name evidence="7" type="ORF">CJ030_MR7G000372</name>
</gene>
<dbReference type="InterPro" id="IPR001841">
    <property type="entry name" value="Znf_RING"/>
</dbReference>
<organism evidence="7 8">
    <name type="scientific">Morella rubra</name>
    <name type="common">Chinese bayberry</name>
    <dbReference type="NCBI Taxonomy" id="262757"/>
    <lineage>
        <taxon>Eukaryota</taxon>
        <taxon>Viridiplantae</taxon>
        <taxon>Streptophyta</taxon>
        <taxon>Embryophyta</taxon>
        <taxon>Tracheophyta</taxon>
        <taxon>Spermatophyta</taxon>
        <taxon>Magnoliopsida</taxon>
        <taxon>eudicotyledons</taxon>
        <taxon>Gunneridae</taxon>
        <taxon>Pentapetalae</taxon>
        <taxon>rosids</taxon>
        <taxon>fabids</taxon>
        <taxon>Fagales</taxon>
        <taxon>Myricaceae</taxon>
        <taxon>Morella</taxon>
    </lineage>
</organism>
<proteinExistence type="predicted"/>
<dbReference type="AlphaFoldDB" id="A0A6A1V4H3"/>
<dbReference type="EMBL" id="RXIC02000025">
    <property type="protein sequence ID" value="KAB1207654.1"/>
    <property type="molecule type" value="Genomic_DNA"/>
</dbReference>
<keyword evidence="8" id="KW-1185">Reference proteome</keyword>
<dbReference type="Pfam" id="PF13639">
    <property type="entry name" value="zf-RING_2"/>
    <property type="match status" value="1"/>
</dbReference>
<dbReference type="Proteomes" id="UP000516437">
    <property type="component" value="Chromosome 7"/>
</dbReference>
<evidence type="ECO:0000256" key="2">
    <source>
        <dbReference type="ARBA" id="ARBA00022771"/>
    </source>
</evidence>
<dbReference type="OrthoDB" id="8062037at2759"/>
<evidence type="ECO:0000256" key="3">
    <source>
        <dbReference type="ARBA" id="ARBA00022833"/>
    </source>
</evidence>
<keyword evidence="5" id="KW-0812">Transmembrane</keyword>
<keyword evidence="5" id="KW-0472">Membrane</keyword>
<sequence>MNCLVVSQSRLCMATIIFYTCIWIPFQRLMRALLGILGLLFFTSHDEPAESCNETYLPVARFEDLQSHSSRENTNNNVDGMCSICLVEFEKEDIVSQLSRCGHVFHMNCIERWLDRNQFTCPLCRSFFFCNVNTNCHANCGATISRSPSSYQLDSSWH</sequence>